<dbReference type="PATRIC" id="fig|1423804.4.peg.2808"/>
<dbReference type="Pfam" id="PF03703">
    <property type="entry name" value="bPH_2"/>
    <property type="match status" value="1"/>
</dbReference>
<organism evidence="3 4">
    <name type="scientific">Secundilactobacillus similis DSM 23365 = JCM 2765</name>
    <dbReference type="NCBI Taxonomy" id="1423804"/>
    <lineage>
        <taxon>Bacteria</taxon>
        <taxon>Bacillati</taxon>
        <taxon>Bacillota</taxon>
        <taxon>Bacilli</taxon>
        <taxon>Lactobacillales</taxon>
        <taxon>Lactobacillaceae</taxon>
        <taxon>Secundilactobacillus</taxon>
    </lineage>
</organism>
<keyword evidence="1" id="KW-1133">Transmembrane helix</keyword>
<keyword evidence="4" id="KW-1185">Reference proteome</keyword>
<keyword evidence="1" id="KW-0472">Membrane</keyword>
<dbReference type="Proteomes" id="UP000051442">
    <property type="component" value="Unassembled WGS sequence"/>
</dbReference>
<evidence type="ECO:0000313" key="4">
    <source>
        <dbReference type="Proteomes" id="UP000051442"/>
    </source>
</evidence>
<dbReference type="AlphaFoldDB" id="A0A0R2EQH6"/>
<evidence type="ECO:0000259" key="2">
    <source>
        <dbReference type="Pfam" id="PF03703"/>
    </source>
</evidence>
<name>A0A0R2EQH6_9LACO</name>
<keyword evidence="1" id="KW-0812">Transmembrane</keyword>
<evidence type="ECO:0000256" key="1">
    <source>
        <dbReference type="SAM" id="Phobius"/>
    </source>
</evidence>
<gene>
    <name evidence="3" type="ORF">FD14_GL002596</name>
</gene>
<proteinExistence type="predicted"/>
<feature type="transmembrane region" description="Helical" evidence="1">
    <location>
        <begin position="33"/>
        <end position="56"/>
    </location>
</feature>
<protein>
    <recommendedName>
        <fullName evidence="2">YdbS-like PH domain-containing protein</fullName>
    </recommendedName>
</protein>
<comment type="caution">
    <text evidence="3">The sequence shown here is derived from an EMBL/GenBank/DDBJ whole genome shotgun (WGS) entry which is preliminary data.</text>
</comment>
<sequence>MWRISSVGSLIFGAVITGALWLATHFWHWPAWIWWLIAGLTIVEVVVELAIVPYRYHFWRYQISARDVEIQSGFFFRKQTAIPINRIQNVTLAAGPILQWQHLQTVNIETAATTHKIESVLPETAAQLKEQIMTLALEATPHDD</sequence>
<dbReference type="STRING" id="1423804.FD14_GL002596"/>
<accession>A0A0R2EQH6</accession>
<dbReference type="InterPro" id="IPR005182">
    <property type="entry name" value="YdbS-like_PH"/>
</dbReference>
<reference evidence="3 4" key="1">
    <citation type="journal article" date="2015" name="Genome Announc.">
        <title>Expanding the biotechnology potential of lactobacilli through comparative genomics of 213 strains and associated genera.</title>
        <authorList>
            <person name="Sun Z."/>
            <person name="Harris H.M."/>
            <person name="McCann A."/>
            <person name="Guo C."/>
            <person name="Argimon S."/>
            <person name="Zhang W."/>
            <person name="Yang X."/>
            <person name="Jeffery I.B."/>
            <person name="Cooney J.C."/>
            <person name="Kagawa T.F."/>
            <person name="Liu W."/>
            <person name="Song Y."/>
            <person name="Salvetti E."/>
            <person name="Wrobel A."/>
            <person name="Rasinkangas P."/>
            <person name="Parkhill J."/>
            <person name="Rea M.C."/>
            <person name="O'Sullivan O."/>
            <person name="Ritari J."/>
            <person name="Douillard F.P."/>
            <person name="Paul Ross R."/>
            <person name="Yang R."/>
            <person name="Briner A.E."/>
            <person name="Felis G.E."/>
            <person name="de Vos W.M."/>
            <person name="Barrangou R."/>
            <person name="Klaenhammer T.R."/>
            <person name="Caufield P.W."/>
            <person name="Cui Y."/>
            <person name="Zhang H."/>
            <person name="O'Toole P.W."/>
        </authorList>
    </citation>
    <scope>NUCLEOTIDE SEQUENCE [LARGE SCALE GENOMIC DNA]</scope>
    <source>
        <strain evidence="3 4">DSM 23365</strain>
    </source>
</reference>
<feature type="transmembrane region" description="Helical" evidence="1">
    <location>
        <begin position="7"/>
        <end position="27"/>
    </location>
</feature>
<feature type="domain" description="YdbS-like PH" evidence="2">
    <location>
        <begin position="56"/>
        <end position="132"/>
    </location>
</feature>
<evidence type="ECO:0000313" key="3">
    <source>
        <dbReference type="EMBL" id="KRN17574.1"/>
    </source>
</evidence>
<dbReference type="PANTHER" id="PTHR34473:SF2">
    <property type="entry name" value="UPF0699 TRANSMEMBRANE PROTEIN YDBT"/>
    <property type="match status" value="1"/>
</dbReference>
<dbReference type="EMBL" id="AYZM01000173">
    <property type="protein sequence ID" value="KRN17574.1"/>
    <property type="molecule type" value="Genomic_DNA"/>
</dbReference>
<dbReference type="PANTHER" id="PTHR34473">
    <property type="entry name" value="UPF0699 TRANSMEMBRANE PROTEIN YDBS"/>
    <property type="match status" value="1"/>
</dbReference>